<keyword evidence="1" id="KW-0812">Transmembrane</keyword>
<feature type="transmembrane region" description="Helical" evidence="1">
    <location>
        <begin position="36"/>
        <end position="55"/>
    </location>
</feature>
<organism evidence="2 3">
    <name type="scientific">Propionigenium maris DSM 9537</name>
    <dbReference type="NCBI Taxonomy" id="1123000"/>
    <lineage>
        <taxon>Bacteria</taxon>
        <taxon>Fusobacteriati</taxon>
        <taxon>Fusobacteriota</taxon>
        <taxon>Fusobacteriia</taxon>
        <taxon>Fusobacteriales</taxon>
        <taxon>Fusobacteriaceae</taxon>
        <taxon>Propionigenium</taxon>
    </lineage>
</organism>
<comment type="caution">
    <text evidence="2">The sequence shown here is derived from an EMBL/GenBank/DDBJ whole genome shotgun (WGS) entry which is preliminary data.</text>
</comment>
<dbReference type="Proteomes" id="UP001144471">
    <property type="component" value="Unassembled WGS sequence"/>
</dbReference>
<feature type="transmembrane region" description="Helical" evidence="1">
    <location>
        <begin position="7"/>
        <end position="24"/>
    </location>
</feature>
<feature type="transmembrane region" description="Helical" evidence="1">
    <location>
        <begin position="199"/>
        <end position="218"/>
    </location>
</feature>
<name>A0A9W6LLW4_9FUSO</name>
<feature type="transmembrane region" description="Helical" evidence="1">
    <location>
        <begin position="140"/>
        <end position="161"/>
    </location>
</feature>
<evidence type="ECO:0000313" key="3">
    <source>
        <dbReference type="Proteomes" id="UP001144471"/>
    </source>
</evidence>
<dbReference type="AlphaFoldDB" id="A0A9W6LLW4"/>
<evidence type="ECO:0000313" key="2">
    <source>
        <dbReference type="EMBL" id="GLI55711.1"/>
    </source>
</evidence>
<reference evidence="2" key="1">
    <citation type="submission" date="2022-12" db="EMBL/GenBank/DDBJ databases">
        <title>Reference genome sequencing for broad-spectrum identification of bacterial and archaeal isolates by mass spectrometry.</title>
        <authorList>
            <person name="Sekiguchi Y."/>
            <person name="Tourlousse D.M."/>
        </authorList>
    </citation>
    <scope>NUCLEOTIDE SEQUENCE</scope>
    <source>
        <strain evidence="2">10succ1</strain>
    </source>
</reference>
<dbReference type="RefSeq" id="WP_281834384.1">
    <property type="nucleotide sequence ID" value="NZ_BSDY01000005.1"/>
</dbReference>
<sequence>MKKKDLNMGYCGLALGLTGAFNILKYLGGAAQALEVVLLGSALLLLGLFAVEVCKNRENILEAGDKTLSLLPTAFMALANISAHMEMEKVWLLLVGIHLFYGVFFYRWVLFRGAPLVSYYIPLVGIAVNIPAAHHLQMDMLGRFLLVYGGAGYLAITWRLLLYWRRFRESNPLPLMAILCAPLALWIQGGMIYLEVSVLIKVGLFISLLTTLSVYLLLPAILVGSSPTVWAPLTFPTSAAALAHLKGGIFLGSSRLEALGYCEVVLSLGILLLAAGGTLVSILKKQECEEGVI</sequence>
<accession>A0A9W6LLW4</accession>
<feature type="transmembrane region" description="Helical" evidence="1">
    <location>
        <begin position="91"/>
        <end position="109"/>
    </location>
</feature>
<keyword evidence="1" id="KW-1133">Transmembrane helix</keyword>
<keyword evidence="1" id="KW-0472">Membrane</keyword>
<keyword evidence="3" id="KW-1185">Reference proteome</keyword>
<proteinExistence type="predicted"/>
<protein>
    <submittedName>
        <fullName evidence="2">Uncharacterized protein</fullName>
    </submittedName>
</protein>
<feature type="transmembrane region" description="Helical" evidence="1">
    <location>
        <begin position="230"/>
        <end position="252"/>
    </location>
</feature>
<evidence type="ECO:0000256" key="1">
    <source>
        <dbReference type="SAM" id="Phobius"/>
    </source>
</evidence>
<feature type="transmembrane region" description="Helical" evidence="1">
    <location>
        <begin position="173"/>
        <end position="193"/>
    </location>
</feature>
<gene>
    <name evidence="2" type="ORF">PM10SUCC1_12250</name>
</gene>
<dbReference type="EMBL" id="BSDY01000005">
    <property type="protein sequence ID" value="GLI55711.1"/>
    <property type="molecule type" value="Genomic_DNA"/>
</dbReference>
<feature type="transmembrane region" description="Helical" evidence="1">
    <location>
        <begin position="258"/>
        <end position="283"/>
    </location>
</feature>